<proteinExistence type="inferred from homology"/>
<sequence>MPAKKPAIKSKTNRSQPNKNTRWPHRPRPAARAKNVAKPQVSLADTRVVLFNKPFDVLCQFTDEQGRQTLKDFIAIKDIYAAGRLDRDSEGLLLLTNNGQLQAKLTEPKKHTYKTYWVQVEGDVSASAISALEHGVELKDGMTLPAKVQRIEAPDVWPRTPPIRERANIPTTWLAISIREGRNRQVRRMTAQVGFPTLRLIRFSIGDTSLMQPGTLIANGEYCELSPSEIAKLMQS</sequence>
<feature type="compositionally biased region" description="Basic residues" evidence="4">
    <location>
        <begin position="22"/>
        <end position="31"/>
    </location>
</feature>
<dbReference type="InterPro" id="IPR000748">
    <property type="entry name" value="PsdUridine_synth_RsuA/RluB/E/F"/>
</dbReference>
<keyword evidence="2 3" id="KW-0413">Isomerase</keyword>
<dbReference type="InterPro" id="IPR018496">
    <property type="entry name" value="PsdUridine_synth_RsuA/RluB_CS"/>
</dbReference>
<evidence type="ECO:0000256" key="2">
    <source>
        <dbReference type="ARBA" id="ARBA00023235"/>
    </source>
</evidence>
<dbReference type="PANTHER" id="PTHR47683">
    <property type="entry name" value="PSEUDOURIDINE SYNTHASE FAMILY PROTEIN-RELATED"/>
    <property type="match status" value="1"/>
</dbReference>
<evidence type="ECO:0000256" key="4">
    <source>
        <dbReference type="SAM" id="MobiDB-lite"/>
    </source>
</evidence>
<evidence type="ECO:0000313" key="6">
    <source>
        <dbReference type="EMBL" id="MCS4556644.1"/>
    </source>
</evidence>
<feature type="domain" description="Pseudouridine synthase RsuA/RluA-like" evidence="5">
    <location>
        <begin position="48"/>
        <end position="192"/>
    </location>
</feature>
<feature type="region of interest" description="Disordered" evidence="4">
    <location>
        <begin position="1"/>
        <end position="38"/>
    </location>
</feature>
<dbReference type="InterPro" id="IPR020103">
    <property type="entry name" value="PsdUridine_synth_cat_dom_sf"/>
</dbReference>
<gene>
    <name evidence="6" type="ORF">L9G74_09350</name>
</gene>
<protein>
    <recommendedName>
        <fullName evidence="3">Pseudouridine synthase</fullName>
        <ecNumber evidence="3">5.4.99.-</ecNumber>
    </recommendedName>
</protein>
<dbReference type="Pfam" id="PF00849">
    <property type="entry name" value="PseudoU_synth_2"/>
    <property type="match status" value="1"/>
</dbReference>
<accession>A0ABT2FJZ4</accession>
<evidence type="ECO:0000256" key="1">
    <source>
        <dbReference type="ARBA" id="ARBA00008348"/>
    </source>
</evidence>
<reference evidence="6 7" key="1">
    <citation type="submission" date="2022-02" db="EMBL/GenBank/DDBJ databases">
        <authorList>
            <person name="Zhuang L."/>
        </authorList>
    </citation>
    <scope>NUCLEOTIDE SEQUENCE [LARGE SCALE GENOMIC DNA]</scope>
    <source>
        <strain evidence="6 7">C32</strain>
    </source>
</reference>
<dbReference type="PANTHER" id="PTHR47683:SF2">
    <property type="entry name" value="RNA-BINDING S4 DOMAIN-CONTAINING PROTEIN"/>
    <property type="match status" value="1"/>
</dbReference>
<evidence type="ECO:0000259" key="5">
    <source>
        <dbReference type="Pfam" id="PF00849"/>
    </source>
</evidence>
<keyword evidence="7" id="KW-1185">Reference proteome</keyword>
<evidence type="ECO:0000256" key="3">
    <source>
        <dbReference type="RuleBase" id="RU003887"/>
    </source>
</evidence>
<dbReference type="InterPro" id="IPR050343">
    <property type="entry name" value="RsuA_PseudoU_synthase"/>
</dbReference>
<dbReference type="Gene3D" id="3.30.70.580">
    <property type="entry name" value="Pseudouridine synthase I, catalytic domain, N-terminal subdomain"/>
    <property type="match status" value="1"/>
</dbReference>
<reference evidence="7" key="2">
    <citation type="submission" date="2023-07" db="EMBL/GenBank/DDBJ databases">
        <title>Shewanella mangrovi sp. nov., an acetaldehyde- degrading bacterium isolated from mangrove sediment.</title>
        <authorList>
            <person name="Liu Y."/>
        </authorList>
    </citation>
    <scope>NUCLEOTIDE SEQUENCE [LARGE SCALE GENOMIC DNA]</scope>
    <source>
        <strain evidence="7">C32</strain>
    </source>
</reference>
<dbReference type="InterPro" id="IPR006145">
    <property type="entry name" value="PsdUridine_synth_RsuA/RluA"/>
</dbReference>
<dbReference type="SUPFAM" id="SSF55120">
    <property type="entry name" value="Pseudouridine synthase"/>
    <property type="match status" value="1"/>
</dbReference>
<evidence type="ECO:0000313" key="7">
    <source>
        <dbReference type="Proteomes" id="UP001201549"/>
    </source>
</evidence>
<name>A0ABT2FJZ4_9GAMM</name>
<dbReference type="EC" id="5.4.99.-" evidence="3"/>
<dbReference type="NCBIfam" id="TIGR00093">
    <property type="entry name" value="pseudouridine synthase"/>
    <property type="match status" value="1"/>
</dbReference>
<dbReference type="InterPro" id="IPR020094">
    <property type="entry name" value="TruA/RsuA/RluB/E/F_N"/>
</dbReference>
<dbReference type="Proteomes" id="UP001201549">
    <property type="component" value="Unassembled WGS sequence"/>
</dbReference>
<dbReference type="PROSITE" id="PS01149">
    <property type="entry name" value="PSI_RSU"/>
    <property type="match status" value="1"/>
</dbReference>
<dbReference type="InterPro" id="IPR042092">
    <property type="entry name" value="PsdUridine_s_RsuA/RluB/E/F_cat"/>
</dbReference>
<dbReference type="Gene3D" id="3.30.70.1560">
    <property type="entry name" value="Alpha-L RNA-binding motif"/>
    <property type="match status" value="1"/>
</dbReference>
<comment type="similarity">
    <text evidence="1 3">Belongs to the pseudouridine synthase RsuA family.</text>
</comment>
<dbReference type="EMBL" id="JAKOGG010000005">
    <property type="protein sequence ID" value="MCS4556644.1"/>
    <property type="molecule type" value="Genomic_DNA"/>
</dbReference>
<dbReference type="RefSeq" id="WP_238896047.1">
    <property type="nucleotide sequence ID" value="NZ_JAKOGG010000005.1"/>
</dbReference>
<comment type="caution">
    <text evidence="6">The sequence shown here is derived from an EMBL/GenBank/DDBJ whole genome shotgun (WGS) entry which is preliminary data.</text>
</comment>
<organism evidence="6 7">
    <name type="scientific">Shewanella electrica</name>
    <dbReference type="NCBI Taxonomy" id="515560"/>
    <lineage>
        <taxon>Bacteria</taxon>
        <taxon>Pseudomonadati</taxon>
        <taxon>Pseudomonadota</taxon>
        <taxon>Gammaproteobacteria</taxon>
        <taxon>Alteromonadales</taxon>
        <taxon>Shewanellaceae</taxon>
        <taxon>Shewanella</taxon>
    </lineage>
</organism>
<feature type="compositionally biased region" description="Basic residues" evidence="4">
    <location>
        <begin position="1"/>
        <end position="12"/>
    </location>
</feature>